<dbReference type="PANTHER" id="PTHR43853:SF2">
    <property type="entry name" value="3-OXOADIPYL-COA_3-OXO-5,6-DEHYDROSUBERYL-COA THIOLASE"/>
    <property type="match status" value="1"/>
</dbReference>
<dbReference type="InterPro" id="IPR050215">
    <property type="entry name" value="Thiolase-like_sf_Thiolase"/>
</dbReference>
<dbReference type="GO" id="GO:0033812">
    <property type="term" value="F:3-oxoadipyl-CoA thiolase activity"/>
    <property type="evidence" value="ECO:0007669"/>
    <property type="project" value="UniProtKB-EC"/>
</dbReference>
<dbReference type="InterPro" id="IPR012793">
    <property type="entry name" value="PcaF"/>
</dbReference>
<dbReference type="NCBIfam" id="TIGR01930">
    <property type="entry name" value="AcCoA-C-Actrans"/>
    <property type="match status" value="1"/>
</dbReference>
<dbReference type="PROSITE" id="PS00098">
    <property type="entry name" value="THIOLASE_1"/>
    <property type="match status" value="1"/>
</dbReference>
<comment type="pathway">
    <text evidence="2">Aromatic compound metabolism.</text>
</comment>
<dbReference type="SUPFAM" id="SSF53901">
    <property type="entry name" value="Thiolase-like"/>
    <property type="match status" value="2"/>
</dbReference>
<evidence type="ECO:0000256" key="1">
    <source>
        <dbReference type="ARBA" id="ARBA00005189"/>
    </source>
</evidence>
<reference evidence="10 11" key="1">
    <citation type="submission" date="2024-09" db="EMBL/GenBank/DDBJ databases">
        <authorList>
            <person name="Sun Q."/>
            <person name="Mori K."/>
        </authorList>
    </citation>
    <scope>NUCLEOTIDE SEQUENCE [LARGE SCALE GENOMIC DNA]</scope>
    <source>
        <strain evidence="10 11">CCM 7468</strain>
    </source>
</reference>
<name>A0ABV6IKQ7_9PROT</name>
<feature type="domain" description="Thiolase N-terminal" evidence="8">
    <location>
        <begin position="5"/>
        <end position="269"/>
    </location>
</feature>
<evidence type="ECO:0000256" key="3">
    <source>
        <dbReference type="ARBA" id="ARBA00010982"/>
    </source>
</evidence>
<dbReference type="PIRSF" id="PIRSF000429">
    <property type="entry name" value="Ac-CoA_Ac_transf"/>
    <property type="match status" value="1"/>
</dbReference>
<dbReference type="InterPro" id="IPR002155">
    <property type="entry name" value="Thiolase"/>
</dbReference>
<protein>
    <submittedName>
        <fullName evidence="10">3-oxoadipyl-CoA thiolase</fullName>
        <ecNumber evidence="10">2.3.1.174</ecNumber>
    </submittedName>
</protein>
<dbReference type="PANTHER" id="PTHR43853">
    <property type="entry name" value="3-KETOACYL-COA THIOLASE, PEROXISOMAL"/>
    <property type="match status" value="1"/>
</dbReference>
<feature type="domain" description="Thiolase C-terminal" evidence="9">
    <location>
        <begin position="278"/>
        <end position="401"/>
    </location>
</feature>
<evidence type="ECO:0000256" key="6">
    <source>
        <dbReference type="ARBA" id="ARBA00048527"/>
    </source>
</evidence>
<evidence type="ECO:0000256" key="5">
    <source>
        <dbReference type="ARBA" id="ARBA00023315"/>
    </source>
</evidence>
<keyword evidence="5 7" id="KW-0012">Acyltransferase</keyword>
<dbReference type="InterPro" id="IPR020610">
    <property type="entry name" value="Thiolase_AS"/>
</dbReference>
<evidence type="ECO:0000256" key="7">
    <source>
        <dbReference type="RuleBase" id="RU003557"/>
    </source>
</evidence>
<organism evidence="10 11">
    <name type="scientific">Muricoccus vinaceus</name>
    <dbReference type="NCBI Taxonomy" id="424704"/>
    <lineage>
        <taxon>Bacteria</taxon>
        <taxon>Pseudomonadati</taxon>
        <taxon>Pseudomonadota</taxon>
        <taxon>Alphaproteobacteria</taxon>
        <taxon>Acetobacterales</taxon>
        <taxon>Roseomonadaceae</taxon>
        <taxon>Muricoccus</taxon>
    </lineage>
</organism>
<comment type="caution">
    <text evidence="10">The sequence shown here is derived from an EMBL/GenBank/DDBJ whole genome shotgun (WGS) entry which is preliminary data.</text>
</comment>
<dbReference type="InterPro" id="IPR020615">
    <property type="entry name" value="Thiolase_acyl_enz_int_AS"/>
</dbReference>
<dbReference type="Pfam" id="PF00108">
    <property type="entry name" value="Thiolase_N"/>
    <property type="match status" value="1"/>
</dbReference>
<dbReference type="InterPro" id="IPR020616">
    <property type="entry name" value="Thiolase_N"/>
</dbReference>
<dbReference type="Pfam" id="PF02803">
    <property type="entry name" value="Thiolase_C"/>
    <property type="match status" value="1"/>
</dbReference>
<keyword evidence="4 7" id="KW-0808">Transferase</keyword>
<proteinExistence type="inferred from homology"/>
<accession>A0ABV6IKQ7</accession>
<dbReference type="InterPro" id="IPR016039">
    <property type="entry name" value="Thiolase-like"/>
</dbReference>
<dbReference type="Proteomes" id="UP001589789">
    <property type="component" value="Unassembled WGS sequence"/>
</dbReference>
<comment type="pathway">
    <text evidence="1">Lipid metabolism.</text>
</comment>
<evidence type="ECO:0000256" key="2">
    <source>
        <dbReference type="ARBA" id="ARBA00005211"/>
    </source>
</evidence>
<dbReference type="EMBL" id="JBHLVZ010000001">
    <property type="protein sequence ID" value="MFC0384189.1"/>
    <property type="molecule type" value="Genomic_DNA"/>
</dbReference>
<evidence type="ECO:0000256" key="4">
    <source>
        <dbReference type="ARBA" id="ARBA00022679"/>
    </source>
</evidence>
<dbReference type="CDD" id="cd00751">
    <property type="entry name" value="thiolase"/>
    <property type="match status" value="1"/>
</dbReference>
<dbReference type="NCBIfam" id="TIGR02430">
    <property type="entry name" value="pcaF"/>
    <property type="match status" value="1"/>
</dbReference>
<dbReference type="InterPro" id="IPR020617">
    <property type="entry name" value="Thiolase_C"/>
</dbReference>
<dbReference type="PROSITE" id="PS00099">
    <property type="entry name" value="THIOLASE_3"/>
    <property type="match status" value="1"/>
</dbReference>
<dbReference type="Gene3D" id="3.40.47.10">
    <property type="match status" value="1"/>
</dbReference>
<dbReference type="InterPro" id="IPR020613">
    <property type="entry name" value="Thiolase_CS"/>
</dbReference>
<comment type="similarity">
    <text evidence="3 7">Belongs to the thiolase-like superfamily. Thiolase family.</text>
</comment>
<dbReference type="EC" id="2.3.1.174" evidence="10"/>
<evidence type="ECO:0000313" key="11">
    <source>
        <dbReference type="Proteomes" id="UP001589789"/>
    </source>
</evidence>
<evidence type="ECO:0000313" key="10">
    <source>
        <dbReference type="EMBL" id="MFC0384189.1"/>
    </source>
</evidence>
<sequence length="402" mass="41930">MPEAFICDAARTAIGRYAGGLSAVRPDDLGAVPLKALMARNEGVDWAALDDIVYGCANQAGEDNRNVARMALLLAGLPDTIGGSTVNRLCGSGMDAVGIAARAIKAGEASFMIAGGVESMTRAPFVQGKSAEAFGRQAEIYDTTIGWRFVNPLMKKAHGVDSMPETAENVAQDFQVGRADQDAFALRSQQRAGAAQKAGRFAEEIVPVTIPRRKGDPVVFAADEHLRPDTTAEALAKLPAPFRKEGGSVTAGNASGVNDGACSIILADEAMARRQGLTPRARVVASATAGVPPRIMGFGPAPATRKVLEKAGLKLSDMDVIELNEAFAAQALAVTRDLGLPDDAEHVNPNGGAIALGHPLGMSGARLVQTAVHELHRRGGRYALCTMCIGVGQGIAMVIERV</sequence>
<dbReference type="PROSITE" id="PS00737">
    <property type="entry name" value="THIOLASE_2"/>
    <property type="match status" value="1"/>
</dbReference>
<evidence type="ECO:0000259" key="9">
    <source>
        <dbReference type="Pfam" id="PF02803"/>
    </source>
</evidence>
<dbReference type="NCBIfam" id="NF006551">
    <property type="entry name" value="PRK09050.1"/>
    <property type="match status" value="1"/>
</dbReference>
<comment type="catalytic activity">
    <reaction evidence="6">
        <text>succinyl-CoA + acetyl-CoA = 3-oxoadipyl-CoA + CoA</text>
        <dbReference type="Rhea" id="RHEA:19481"/>
        <dbReference type="ChEBI" id="CHEBI:57287"/>
        <dbReference type="ChEBI" id="CHEBI:57288"/>
        <dbReference type="ChEBI" id="CHEBI:57292"/>
        <dbReference type="ChEBI" id="CHEBI:57348"/>
        <dbReference type="EC" id="2.3.1.174"/>
    </reaction>
</comment>
<gene>
    <name evidence="10" type="primary">pcaF</name>
    <name evidence="10" type="ORF">ACFFIC_01335</name>
</gene>
<evidence type="ECO:0000259" key="8">
    <source>
        <dbReference type="Pfam" id="PF00108"/>
    </source>
</evidence>
<keyword evidence="11" id="KW-1185">Reference proteome</keyword>
<dbReference type="RefSeq" id="WP_377048213.1">
    <property type="nucleotide sequence ID" value="NZ_JBHLVZ010000001.1"/>
</dbReference>